<keyword evidence="1" id="KW-0812">Transmembrane</keyword>
<feature type="transmembrane region" description="Helical" evidence="1">
    <location>
        <begin position="117"/>
        <end position="140"/>
    </location>
</feature>
<keyword evidence="3" id="KW-1185">Reference proteome</keyword>
<feature type="transmembrane region" description="Helical" evidence="1">
    <location>
        <begin position="84"/>
        <end position="105"/>
    </location>
</feature>
<evidence type="ECO:0000313" key="3">
    <source>
        <dbReference type="Proteomes" id="UP000318081"/>
    </source>
</evidence>
<dbReference type="RefSeq" id="WP_145221407.1">
    <property type="nucleotide sequence ID" value="NZ_CP036432.1"/>
</dbReference>
<reference evidence="2 3" key="1">
    <citation type="submission" date="2019-02" db="EMBL/GenBank/DDBJ databases">
        <title>Deep-cultivation of Planctomycetes and their phenomic and genomic characterization uncovers novel biology.</title>
        <authorList>
            <person name="Wiegand S."/>
            <person name="Jogler M."/>
            <person name="Boedeker C."/>
            <person name="Pinto D."/>
            <person name="Vollmers J."/>
            <person name="Rivas-Marin E."/>
            <person name="Kohn T."/>
            <person name="Peeters S.H."/>
            <person name="Heuer A."/>
            <person name="Rast P."/>
            <person name="Oberbeckmann S."/>
            <person name="Bunk B."/>
            <person name="Jeske O."/>
            <person name="Meyerdierks A."/>
            <person name="Storesund J.E."/>
            <person name="Kallscheuer N."/>
            <person name="Luecker S."/>
            <person name="Lage O.M."/>
            <person name="Pohl T."/>
            <person name="Merkel B.J."/>
            <person name="Hornburger P."/>
            <person name="Mueller R.-W."/>
            <person name="Bruemmer F."/>
            <person name="Labrenz M."/>
            <person name="Spormann A.M."/>
            <person name="Op den Camp H."/>
            <person name="Overmann J."/>
            <person name="Amann R."/>
            <person name="Jetten M.S.M."/>
            <person name="Mascher T."/>
            <person name="Medema M.H."/>
            <person name="Devos D.P."/>
            <person name="Kaster A.-K."/>
            <person name="Ovreas L."/>
            <person name="Rohde M."/>
            <person name="Galperin M.Y."/>
            <person name="Jogler C."/>
        </authorList>
    </citation>
    <scope>NUCLEOTIDE SEQUENCE [LARGE SCALE GENOMIC DNA]</scope>
    <source>
        <strain evidence="2 3">TBK1r</strain>
    </source>
</reference>
<accession>A0ABX5Y397</accession>
<protein>
    <submittedName>
        <fullName evidence="2">Uncharacterized protein</fullName>
    </submittedName>
</protein>
<feature type="transmembrane region" description="Helical" evidence="1">
    <location>
        <begin position="208"/>
        <end position="232"/>
    </location>
</feature>
<keyword evidence="1" id="KW-0472">Membrane</keyword>
<evidence type="ECO:0000256" key="1">
    <source>
        <dbReference type="SAM" id="Phobius"/>
    </source>
</evidence>
<proteinExistence type="predicted"/>
<sequence>MSSFQQSCPSCNASLELPIEADGKAAVCPSCQTQFIAAAPPALESKPTAVVTPQPVAVKGYRKIPIEHIFADTQSVFVERRRPLLMPFLMPSVLMVLGLLLPLVYLSDLASTNRTQALLWLAVASPWFVLVTVYTVWFALNLSLDVCDAGPDLEDDPPQKTRSWFVPTAAVFLSLLAAMTIAITYVAVVIGLAIAIMNVGSNVQATEIHLLMTVGAFVGAILLLTLTAMRLWPVIPLAMDGRFGGAVVRESLQMTRSNLMTSFFLVVGVFFLVGFGFSVFGLGLPLAIPVAALALVVALRLIQGRGIPAFDREEL</sequence>
<feature type="transmembrane region" description="Helical" evidence="1">
    <location>
        <begin position="169"/>
        <end position="196"/>
    </location>
</feature>
<keyword evidence="1" id="KW-1133">Transmembrane helix</keyword>
<evidence type="ECO:0000313" key="2">
    <source>
        <dbReference type="EMBL" id="QDV88755.1"/>
    </source>
</evidence>
<gene>
    <name evidence="2" type="ORF">TBK1r_77900</name>
</gene>
<dbReference type="Proteomes" id="UP000318081">
    <property type="component" value="Chromosome"/>
</dbReference>
<feature type="transmembrane region" description="Helical" evidence="1">
    <location>
        <begin position="259"/>
        <end position="280"/>
    </location>
</feature>
<dbReference type="EMBL" id="CP036432">
    <property type="protein sequence ID" value="QDV88755.1"/>
    <property type="molecule type" value="Genomic_DNA"/>
</dbReference>
<name>A0ABX5Y397_9BACT</name>
<organism evidence="2 3">
    <name type="scientific">Stieleria magnilauensis</name>
    <dbReference type="NCBI Taxonomy" id="2527963"/>
    <lineage>
        <taxon>Bacteria</taxon>
        <taxon>Pseudomonadati</taxon>
        <taxon>Planctomycetota</taxon>
        <taxon>Planctomycetia</taxon>
        <taxon>Pirellulales</taxon>
        <taxon>Pirellulaceae</taxon>
        <taxon>Stieleria</taxon>
    </lineage>
</organism>